<sequence>MGSIAEILSLGAVVPFISVLVEPEKIFYTDFMAGFISFLEISSPDELLFPLTLFFCIAALFAASIRLILLWVSIRLSNATGADLSIDVYRKTLFQPYTTHVQRSSSEIISGITQKVGAATAVLLSLVNVLTSTALLLSILGTLIFIDPIIASVTLLIFGIGYFFIALNTRKNLKTNSLNIANEQTNVVKALQEGLGAIRDILLNGTQEIYTEDYRRAIQKLVRARGGNSFINEAPRYGMESLGMIMIAMLAYSLSFREGGVSSALPILGALALGAQRLLPLL</sequence>
<evidence type="ECO:0000256" key="4">
    <source>
        <dbReference type="SAM" id="Phobius"/>
    </source>
</evidence>
<proteinExistence type="predicted"/>
<protein>
    <recommendedName>
        <fullName evidence="5">ABC transmembrane type-1 domain-containing protein</fullName>
    </recommendedName>
</protein>
<dbReference type="Pfam" id="PF00664">
    <property type="entry name" value="ABC_membrane"/>
    <property type="match status" value="1"/>
</dbReference>
<organism evidence="6">
    <name type="scientific">marine metagenome</name>
    <dbReference type="NCBI Taxonomy" id="408172"/>
    <lineage>
        <taxon>unclassified sequences</taxon>
        <taxon>metagenomes</taxon>
        <taxon>ecological metagenomes</taxon>
    </lineage>
</organism>
<dbReference type="PROSITE" id="PS50929">
    <property type="entry name" value="ABC_TM1F"/>
    <property type="match status" value="1"/>
</dbReference>
<name>A0A382MPP7_9ZZZZ</name>
<reference evidence="6" key="1">
    <citation type="submission" date="2018-05" db="EMBL/GenBank/DDBJ databases">
        <authorList>
            <person name="Lanie J.A."/>
            <person name="Ng W.-L."/>
            <person name="Kazmierczak K.M."/>
            <person name="Andrzejewski T.M."/>
            <person name="Davidsen T.M."/>
            <person name="Wayne K.J."/>
            <person name="Tettelin H."/>
            <person name="Glass J.I."/>
            <person name="Rusch D."/>
            <person name="Podicherti R."/>
            <person name="Tsui H.-C.T."/>
            <person name="Winkler M.E."/>
        </authorList>
    </citation>
    <scope>NUCLEOTIDE SEQUENCE</scope>
</reference>
<evidence type="ECO:0000256" key="2">
    <source>
        <dbReference type="ARBA" id="ARBA00022989"/>
    </source>
</evidence>
<accession>A0A382MPP7</accession>
<dbReference type="Gene3D" id="1.20.1560.10">
    <property type="entry name" value="ABC transporter type 1, transmembrane domain"/>
    <property type="match status" value="1"/>
</dbReference>
<dbReference type="GO" id="GO:0005524">
    <property type="term" value="F:ATP binding"/>
    <property type="evidence" value="ECO:0007669"/>
    <property type="project" value="InterPro"/>
</dbReference>
<evidence type="ECO:0000256" key="1">
    <source>
        <dbReference type="ARBA" id="ARBA00022692"/>
    </source>
</evidence>
<dbReference type="AlphaFoldDB" id="A0A382MPP7"/>
<feature type="transmembrane region" description="Helical" evidence="4">
    <location>
        <begin position="47"/>
        <end position="69"/>
    </location>
</feature>
<feature type="transmembrane region" description="Helical" evidence="4">
    <location>
        <begin position="116"/>
        <end position="137"/>
    </location>
</feature>
<evidence type="ECO:0000256" key="3">
    <source>
        <dbReference type="ARBA" id="ARBA00023136"/>
    </source>
</evidence>
<dbReference type="InterPro" id="IPR036640">
    <property type="entry name" value="ABC1_TM_sf"/>
</dbReference>
<dbReference type="GO" id="GO:0140359">
    <property type="term" value="F:ABC-type transporter activity"/>
    <property type="evidence" value="ECO:0007669"/>
    <property type="project" value="InterPro"/>
</dbReference>
<feature type="domain" description="ABC transmembrane type-1" evidence="5">
    <location>
        <begin position="31"/>
        <end position="252"/>
    </location>
</feature>
<dbReference type="InterPro" id="IPR011527">
    <property type="entry name" value="ABC1_TM_dom"/>
</dbReference>
<dbReference type="SUPFAM" id="SSF90123">
    <property type="entry name" value="ABC transporter transmembrane region"/>
    <property type="match status" value="1"/>
</dbReference>
<feature type="transmembrane region" description="Helical" evidence="4">
    <location>
        <begin position="143"/>
        <end position="165"/>
    </location>
</feature>
<keyword evidence="1 4" id="KW-0812">Transmembrane</keyword>
<feature type="non-terminal residue" evidence="6">
    <location>
        <position position="282"/>
    </location>
</feature>
<dbReference type="EMBL" id="UINC01095119">
    <property type="protein sequence ID" value="SVC50944.1"/>
    <property type="molecule type" value="Genomic_DNA"/>
</dbReference>
<keyword evidence="3 4" id="KW-0472">Membrane</keyword>
<keyword evidence="2 4" id="KW-1133">Transmembrane helix</keyword>
<evidence type="ECO:0000259" key="5">
    <source>
        <dbReference type="PROSITE" id="PS50929"/>
    </source>
</evidence>
<evidence type="ECO:0000313" key="6">
    <source>
        <dbReference type="EMBL" id="SVC50944.1"/>
    </source>
</evidence>
<gene>
    <name evidence="6" type="ORF">METZ01_LOCUS303798</name>
</gene>
<dbReference type="GO" id="GO:0016020">
    <property type="term" value="C:membrane"/>
    <property type="evidence" value="ECO:0007669"/>
    <property type="project" value="InterPro"/>
</dbReference>